<name>A0A0J5L755_PLUGE</name>
<keyword evidence="5" id="KW-1185">Reference proteome</keyword>
<dbReference type="eggNOG" id="COG0399">
    <property type="taxonomic scope" value="Bacteria"/>
</dbReference>
<organism evidence="4 5">
    <name type="scientific">Pluralibacter gergoviae</name>
    <name type="common">Enterobacter gergoviae</name>
    <dbReference type="NCBI Taxonomy" id="61647"/>
    <lineage>
        <taxon>Bacteria</taxon>
        <taxon>Pseudomonadati</taxon>
        <taxon>Pseudomonadota</taxon>
        <taxon>Gammaproteobacteria</taxon>
        <taxon>Enterobacterales</taxon>
        <taxon>Enterobacteriaceae</taxon>
        <taxon>Pluralibacter</taxon>
    </lineage>
</organism>
<dbReference type="RefSeq" id="WP_048278805.1">
    <property type="nucleotide sequence ID" value="NZ_LDZF01000008.1"/>
</dbReference>
<dbReference type="Pfam" id="PF01041">
    <property type="entry name" value="DegT_DnrJ_EryC1"/>
    <property type="match status" value="2"/>
</dbReference>
<dbReference type="GO" id="GO:0030170">
    <property type="term" value="F:pyridoxal phosphate binding"/>
    <property type="evidence" value="ECO:0007669"/>
    <property type="project" value="TreeGrafter"/>
</dbReference>
<dbReference type="GO" id="GO:0000271">
    <property type="term" value="P:polysaccharide biosynthetic process"/>
    <property type="evidence" value="ECO:0007669"/>
    <property type="project" value="TreeGrafter"/>
</dbReference>
<proteinExistence type="inferred from homology"/>
<dbReference type="Gene3D" id="3.90.1150.10">
    <property type="entry name" value="Aspartate Aminotransferase, domain 1"/>
    <property type="match status" value="1"/>
</dbReference>
<dbReference type="InterPro" id="IPR015422">
    <property type="entry name" value="PyrdxlP-dep_Trfase_small"/>
</dbReference>
<evidence type="ECO:0000256" key="2">
    <source>
        <dbReference type="ARBA" id="ARBA00037999"/>
    </source>
</evidence>
<sequence length="409" mass="43228">MKRELPPTDGLPLRAGDLFGADADLAATLARLLAIPRPLLTCSGTAALVVALRALKQRSPSRSRAIVGGWSCPLVPLAAALCPGVEFVLCDLAENSLDLCPTMLARLCDEAPPLAIIVTHLAGRVSDTAPALACARRCGAAVIEDAAQALGARVGDESVGLRGDIGFFSLAFGKGLTSGEGGVLFSRDPALRADLQREALAALPVRRGWELRRSAALLGYAALYNPVGLRAAYGLPLRRALRRGDVIAAVGDDFTAGDIPLHALGHWRAGVAARAAARLPAYWSRGQRRAERRIAALRALPGVEVFADRPGERGVWPFLLIRLPTGAARDAVLAALWDRGAGVTRLFARALADYPALADRFTDASPLTQARSLAARTLTLTNSPWLTDGDFAAIVACISLQLRRLSTPR</sequence>
<comment type="caution">
    <text evidence="4">The sequence shown here is derived from an EMBL/GenBank/DDBJ whole genome shotgun (WGS) entry which is preliminary data.</text>
</comment>
<dbReference type="PANTHER" id="PTHR30244">
    <property type="entry name" value="TRANSAMINASE"/>
    <property type="match status" value="1"/>
</dbReference>
<keyword evidence="4" id="KW-0808">Transferase</keyword>
<dbReference type="Gene3D" id="3.40.640.10">
    <property type="entry name" value="Type I PLP-dependent aspartate aminotransferase-like (Major domain)"/>
    <property type="match status" value="1"/>
</dbReference>
<keyword evidence="1 3" id="KW-0663">Pyridoxal phosphate</keyword>
<dbReference type="EMBL" id="LDZF01000008">
    <property type="protein sequence ID" value="KMK14099.1"/>
    <property type="molecule type" value="Genomic_DNA"/>
</dbReference>
<reference evidence="4 5" key="1">
    <citation type="submission" date="2015-05" db="EMBL/GenBank/DDBJ databases">
        <title>Genome sequences of Pluralibacter gergoviae.</title>
        <authorList>
            <person name="Greninger A.L."/>
            <person name="Miller S."/>
        </authorList>
    </citation>
    <scope>NUCLEOTIDE SEQUENCE [LARGE SCALE GENOMIC DNA]</scope>
    <source>
        <strain evidence="4 5">JS81F13</strain>
    </source>
</reference>
<evidence type="ECO:0000256" key="3">
    <source>
        <dbReference type="RuleBase" id="RU004508"/>
    </source>
</evidence>
<dbReference type="InterPro" id="IPR015424">
    <property type="entry name" value="PyrdxlP-dep_Trfase"/>
</dbReference>
<dbReference type="InterPro" id="IPR000653">
    <property type="entry name" value="DegT/StrS_aminotransferase"/>
</dbReference>
<evidence type="ECO:0000313" key="5">
    <source>
        <dbReference type="Proteomes" id="UP000036196"/>
    </source>
</evidence>
<dbReference type="InterPro" id="IPR015421">
    <property type="entry name" value="PyrdxlP-dep_Trfase_major"/>
</dbReference>
<protein>
    <submittedName>
        <fullName evidence="4">Nucleotide sugar aminotransferase</fullName>
    </submittedName>
</protein>
<dbReference type="STRING" id="61647.LG71_22325"/>
<evidence type="ECO:0000313" key="4">
    <source>
        <dbReference type="EMBL" id="KMK14099.1"/>
    </source>
</evidence>
<dbReference type="PATRIC" id="fig|61647.15.peg.5265"/>
<dbReference type="Proteomes" id="UP000036196">
    <property type="component" value="Unassembled WGS sequence"/>
</dbReference>
<accession>A0A0J5L755</accession>
<evidence type="ECO:0000256" key="1">
    <source>
        <dbReference type="ARBA" id="ARBA00022898"/>
    </source>
</evidence>
<dbReference type="PANTHER" id="PTHR30244:SF34">
    <property type="entry name" value="DTDP-4-AMINO-4,6-DIDEOXYGALACTOSE TRANSAMINASE"/>
    <property type="match status" value="1"/>
</dbReference>
<keyword evidence="4" id="KW-0032">Aminotransferase</keyword>
<gene>
    <name evidence="4" type="ORF">ABW06_09505</name>
</gene>
<dbReference type="AlphaFoldDB" id="A0A0J5L755"/>
<dbReference type="SUPFAM" id="SSF53383">
    <property type="entry name" value="PLP-dependent transferases"/>
    <property type="match status" value="1"/>
</dbReference>
<comment type="similarity">
    <text evidence="2 3">Belongs to the DegT/DnrJ/EryC1 family.</text>
</comment>
<dbReference type="GO" id="GO:0008483">
    <property type="term" value="F:transaminase activity"/>
    <property type="evidence" value="ECO:0007669"/>
    <property type="project" value="UniProtKB-KW"/>
</dbReference>